<evidence type="ECO:0000313" key="2">
    <source>
        <dbReference type="Proteomes" id="UP000245207"/>
    </source>
</evidence>
<name>A0A2U1M532_ARTAN</name>
<sequence>MRNPMINKEKKNYIFTRLYEDEFEPWNEFYQSEKKRTNFICIMRLQNRSVVTNNELNQTQNSWLYEDEFEPWNEFYQTQGFEHARRPKRKVLSMLDVPRLKQANKVCFNQRNLPVAERLKQDLVKYWMMAYTSIPQFVIGRSAPDSALGAFCLFNMLILGEAILRTRLMPWSTRFCNGNSDYMWSTTLLLINKKVAVLCYYLQQEIIKIAKKEPAKWIEIICTLALLDGMRHIEPRGENMGWFRVFEDTSISSLSSNSDVGQPQFPPPLQRLYCSVSSWCKMGNDQRSQTKPGSKLEIGYIIVTCASKLAEVNGNQKLGFNGASMTLTILRVPHLMTLIQKAITTWTGLSEMPTNLRVLSLNCEAQMVGALAGTVDIYNCVELDEPGSSNWSSKTSVKFEIEEFDARRLELNSICSALLRANMFLFGYNLMNLEFTDSIIKLTDNASLFMKIGMHSFLSYAFNRSVVNKYESNLAQDVGSLCKMMAASISQKNEQIQCIEKFCQTFININDKVPLDLYQHIHVIIFCIKDYFPM</sequence>
<dbReference type="Proteomes" id="UP000245207">
    <property type="component" value="Unassembled WGS sequence"/>
</dbReference>
<comment type="caution">
    <text evidence="1">The sequence shown here is derived from an EMBL/GenBank/DDBJ whole genome shotgun (WGS) entry which is preliminary data.</text>
</comment>
<dbReference type="PANTHER" id="PTHR35307:SF3">
    <property type="entry name" value="DUF4220 DOMAIN-CONTAINING PROTEIN"/>
    <property type="match status" value="1"/>
</dbReference>
<gene>
    <name evidence="1" type="ORF">CTI12_AA416920</name>
</gene>
<protein>
    <submittedName>
        <fullName evidence="1">Uncharacterized protein</fullName>
    </submittedName>
</protein>
<dbReference type="PANTHER" id="PTHR35307">
    <property type="entry name" value="PROTEIN, PUTATIVE-RELATED"/>
    <property type="match status" value="1"/>
</dbReference>
<evidence type="ECO:0000313" key="1">
    <source>
        <dbReference type="EMBL" id="PWA56340.1"/>
    </source>
</evidence>
<organism evidence="1 2">
    <name type="scientific">Artemisia annua</name>
    <name type="common">Sweet wormwood</name>
    <dbReference type="NCBI Taxonomy" id="35608"/>
    <lineage>
        <taxon>Eukaryota</taxon>
        <taxon>Viridiplantae</taxon>
        <taxon>Streptophyta</taxon>
        <taxon>Embryophyta</taxon>
        <taxon>Tracheophyta</taxon>
        <taxon>Spermatophyta</taxon>
        <taxon>Magnoliopsida</taxon>
        <taxon>eudicotyledons</taxon>
        <taxon>Gunneridae</taxon>
        <taxon>Pentapetalae</taxon>
        <taxon>asterids</taxon>
        <taxon>campanulids</taxon>
        <taxon>Asterales</taxon>
        <taxon>Asteraceae</taxon>
        <taxon>Asteroideae</taxon>
        <taxon>Anthemideae</taxon>
        <taxon>Artemisiinae</taxon>
        <taxon>Artemisia</taxon>
    </lineage>
</organism>
<dbReference type="OrthoDB" id="2019614at2759"/>
<dbReference type="AlphaFoldDB" id="A0A2U1M532"/>
<proteinExistence type="predicted"/>
<reference evidence="1 2" key="1">
    <citation type="journal article" date="2018" name="Mol. Plant">
        <title>The genome of Artemisia annua provides insight into the evolution of Asteraceae family and artemisinin biosynthesis.</title>
        <authorList>
            <person name="Shen Q."/>
            <person name="Zhang L."/>
            <person name="Liao Z."/>
            <person name="Wang S."/>
            <person name="Yan T."/>
            <person name="Shi P."/>
            <person name="Liu M."/>
            <person name="Fu X."/>
            <person name="Pan Q."/>
            <person name="Wang Y."/>
            <person name="Lv Z."/>
            <person name="Lu X."/>
            <person name="Zhang F."/>
            <person name="Jiang W."/>
            <person name="Ma Y."/>
            <person name="Chen M."/>
            <person name="Hao X."/>
            <person name="Li L."/>
            <person name="Tang Y."/>
            <person name="Lv G."/>
            <person name="Zhou Y."/>
            <person name="Sun X."/>
            <person name="Brodelius P.E."/>
            <person name="Rose J.K.C."/>
            <person name="Tang K."/>
        </authorList>
    </citation>
    <scope>NUCLEOTIDE SEQUENCE [LARGE SCALE GENOMIC DNA]</scope>
    <source>
        <strain evidence="2">cv. Huhao1</strain>
        <tissue evidence="1">Leaf</tissue>
    </source>
</reference>
<keyword evidence="2" id="KW-1185">Reference proteome</keyword>
<accession>A0A2U1M532</accession>
<dbReference type="EMBL" id="PKPP01006489">
    <property type="protein sequence ID" value="PWA56340.1"/>
    <property type="molecule type" value="Genomic_DNA"/>
</dbReference>